<proteinExistence type="predicted"/>
<keyword evidence="1" id="KW-0812">Transmembrane</keyword>
<feature type="transmembrane region" description="Helical" evidence="1">
    <location>
        <begin position="39"/>
        <end position="64"/>
    </location>
</feature>
<protein>
    <submittedName>
        <fullName evidence="2">Uncharacterized protein</fullName>
    </submittedName>
</protein>
<evidence type="ECO:0000256" key="1">
    <source>
        <dbReference type="SAM" id="Phobius"/>
    </source>
</evidence>
<sequence length="99" mass="10551">MFFIEFFGFLGWRSGFLCGIAVVFLAAGFLAAGFLAAGFFAAGFLAAGFSTLGLAAGFSAFLILNEPEAPMPLVWTRVPFSTPDLSAFLRKWDPLSTPS</sequence>
<dbReference type="AlphaFoldDB" id="E4YQN9"/>
<dbReference type="Proteomes" id="UP000011014">
    <property type="component" value="Unassembled WGS sequence"/>
</dbReference>
<feature type="transmembrane region" description="Helical" evidence="1">
    <location>
        <begin position="12"/>
        <end position="32"/>
    </location>
</feature>
<accession>E4YQN9</accession>
<keyword evidence="1" id="KW-1133">Transmembrane helix</keyword>
<organism evidence="2">
    <name type="scientific">Oikopleura dioica</name>
    <name type="common">Tunicate</name>
    <dbReference type="NCBI Taxonomy" id="34765"/>
    <lineage>
        <taxon>Eukaryota</taxon>
        <taxon>Metazoa</taxon>
        <taxon>Chordata</taxon>
        <taxon>Tunicata</taxon>
        <taxon>Appendicularia</taxon>
        <taxon>Copelata</taxon>
        <taxon>Oikopleuridae</taxon>
        <taxon>Oikopleura</taxon>
    </lineage>
</organism>
<evidence type="ECO:0000313" key="2">
    <source>
        <dbReference type="EMBL" id="CBY37784.1"/>
    </source>
</evidence>
<dbReference type="EMBL" id="FN655058">
    <property type="protein sequence ID" value="CBY37784.1"/>
    <property type="molecule type" value="Genomic_DNA"/>
</dbReference>
<keyword evidence="1" id="KW-0472">Membrane</keyword>
<gene>
    <name evidence="2" type="ORF">GSOID_T00031270001</name>
</gene>
<reference evidence="2" key="1">
    <citation type="journal article" date="2010" name="Science">
        <title>Plasticity of animal genome architecture unmasked by rapid evolution of a pelagic tunicate.</title>
        <authorList>
            <person name="Denoeud F."/>
            <person name="Henriet S."/>
            <person name="Mungpakdee S."/>
            <person name="Aury J.M."/>
            <person name="Da Silva C."/>
            <person name="Brinkmann H."/>
            <person name="Mikhaleva J."/>
            <person name="Olsen L.C."/>
            <person name="Jubin C."/>
            <person name="Canestro C."/>
            <person name="Bouquet J.M."/>
            <person name="Danks G."/>
            <person name="Poulain J."/>
            <person name="Campsteijn C."/>
            <person name="Adamski M."/>
            <person name="Cross I."/>
            <person name="Yadetie F."/>
            <person name="Muffato M."/>
            <person name="Louis A."/>
            <person name="Butcher S."/>
            <person name="Tsagkogeorga G."/>
            <person name="Konrad A."/>
            <person name="Singh S."/>
            <person name="Jensen M.F."/>
            <person name="Cong E.H."/>
            <person name="Eikeseth-Otteraa H."/>
            <person name="Noel B."/>
            <person name="Anthouard V."/>
            <person name="Porcel B.M."/>
            <person name="Kachouri-Lafond R."/>
            <person name="Nishino A."/>
            <person name="Ugolini M."/>
            <person name="Chourrout P."/>
            <person name="Nishida H."/>
            <person name="Aasland R."/>
            <person name="Huzurbazar S."/>
            <person name="Westhof E."/>
            <person name="Delsuc F."/>
            <person name="Lehrach H."/>
            <person name="Reinhardt R."/>
            <person name="Weissenbach J."/>
            <person name="Roy S.W."/>
            <person name="Artiguenave F."/>
            <person name="Postlethwait J.H."/>
            <person name="Manak J.R."/>
            <person name="Thompson E.M."/>
            <person name="Jaillon O."/>
            <person name="Du Pasquier L."/>
            <person name="Boudinot P."/>
            <person name="Liberles D.A."/>
            <person name="Volff J.N."/>
            <person name="Philippe H."/>
            <person name="Lenhard B."/>
            <person name="Roest Crollius H."/>
            <person name="Wincker P."/>
            <person name="Chourrout D."/>
        </authorList>
    </citation>
    <scope>NUCLEOTIDE SEQUENCE [LARGE SCALE GENOMIC DNA]</scope>
</reference>
<name>E4YQN9_OIKDI</name>